<reference evidence="1 2" key="1">
    <citation type="submission" date="2019-05" db="EMBL/GenBank/DDBJ databases">
        <title>Another draft genome of Portunus trituberculatus and its Hox gene families provides insights of decapod evolution.</title>
        <authorList>
            <person name="Jeong J.-H."/>
            <person name="Song I."/>
            <person name="Kim S."/>
            <person name="Choi T."/>
            <person name="Kim D."/>
            <person name="Ryu S."/>
            <person name="Kim W."/>
        </authorList>
    </citation>
    <scope>NUCLEOTIDE SEQUENCE [LARGE SCALE GENOMIC DNA]</scope>
    <source>
        <tissue evidence="1">Muscle</tissue>
    </source>
</reference>
<dbReference type="EMBL" id="VSRR010000329">
    <property type="protein sequence ID" value="MPC14114.1"/>
    <property type="molecule type" value="Genomic_DNA"/>
</dbReference>
<protein>
    <submittedName>
        <fullName evidence="1">Uncharacterized protein</fullName>
    </submittedName>
</protein>
<name>A0A5B7CZB2_PORTR</name>
<gene>
    <name evidence="1" type="ORF">E2C01_006867</name>
</gene>
<dbReference type="AlphaFoldDB" id="A0A5B7CZB2"/>
<keyword evidence="2" id="KW-1185">Reference proteome</keyword>
<accession>A0A5B7CZB2</accession>
<evidence type="ECO:0000313" key="1">
    <source>
        <dbReference type="EMBL" id="MPC14114.1"/>
    </source>
</evidence>
<dbReference type="Proteomes" id="UP000324222">
    <property type="component" value="Unassembled WGS sequence"/>
</dbReference>
<proteinExistence type="predicted"/>
<organism evidence="1 2">
    <name type="scientific">Portunus trituberculatus</name>
    <name type="common">Swimming crab</name>
    <name type="synonym">Neptunus trituberculatus</name>
    <dbReference type="NCBI Taxonomy" id="210409"/>
    <lineage>
        <taxon>Eukaryota</taxon>
        <taxon>Metazoa</taxon>
        <taxon>Ecdysozoa</taxon>
        <taxon>Arthropoda</taxon>
        <taxon>Crustacea</taxon>
        <taxon>Multicrustacea</taxon>
        <taxon>Malacostraca</taxon>
        <taxon>Eumalacostraca</taxon>
        <taxon>Eucarida</taxon>
        <taxon>Decapoda</taxon>
        <taxon>Pleocyemata</taxon>
        <taxon>Brachyura</taxon>
        <taxon>Eubrachyura</taxon>
        <taxon>Portunoidea</taxon>
        <taxon>Portunidae</taxon>
        <taxon>Portuninae</taxon>
        <taxon>Portunus</taxon>
    </lineage>
</organism>
<sequence>MSVWQVEEQNWHDSRQKYKVHKIQVMEGSSTFCGQPFYRA</sequence>
<evidence type="ECO:0000313" key="2">
    <source>
        <dbReference type="Proteomes" id="UP000324222"/>
    </source>
</evidence>
<comment type="caution">
    <text evidence="1">The sequence shown here is derived from an EMBL/GenBank/DDBJ whole genome shotgun (WGS) entry which is preliminary data.</text>
</comment>